<accession>A0A6M3INJ8</accession>
<dbReference type="InterPro" id="IPR008930">
    <property type="entry name" value="Terpenoid_cyclase/PrenylTrfase"/>
</dbReference>
<dbReference type="Gene3D" id="1.50.10.20">
    <property type="match status" value="1"/>
</dbReference>
<gene>
    <name evidence="1" type="ORF">MM415B01380_0020</name>
</gene>
<name>A0A6M3INJ8_9ZZZZ</name>
<dbReference type="AlphaFoldDB" id="A0A6M3INJ8"/>
<evidence type="ECO:0000313" key="1">
    <source>
        <dbReference type="EMBL" id="QJA58963.1"/>
    </source>
</evidence>
<protein>
    <recommendedName>
        <fullName evidence="2">Squalene cyclase C-terminal domain-containing protein</fullName>
    </recommendedName>
</protein>
<evidence type="ECO:0008006" key="2">
    <source>
        <dbReference type="Google" id="ProtNLM"/>
    </source>
</evidence>
<sequence length="250" mass="27743">MKPSAERALNWIASSITSDGGLAAYRSHNYLSPSYPEVTGYTIPTLLAYGETALARRLADYLLSIQNTDGSFDILDRSGPAVFDTVACMEGLLSIGELTAAAAASKWATDNLARMVRIGYSIPIYHARSAALLNLPLTYWSDWRNTHWDRPLRTHYIAYCMEGLGEQPPIVTLLYHEYYSRDWIRHSTGHSFALGASSQMACLADDPAPLVYAISAYQWNDGGIPLTVGDPECWSWTLKYFLDACLKAKD</sequence>
<reference evidence="1" key="1">
    <citation type="submission" date="2020-03" db="EMBL/GenBank/DDBJ databases">
        <title>The deep terrestrial virosphere.</title>
        <authorList>
            <person name="Holmfeldt K."/>
            <person name="Nilsson E."/>
            <person name="Simone D."/>
            <person name="Lopez-Fernandez M."/>
            <person name="Wu X."/>
            <person name="de Brujin I."/>
            <person name="Lundin D."/>
            <person name="Andersson A."/>
            <person name="Bertilsson S."/>
            <person name="Dopson M."/>
        </authorList>
    </citation>
    <scope>NUCLEOTIDE SEQUENCE</scope>
    <source>
        <strain evidence="1">MM415B01380</strain>
    </source>
</reference>
<organism evidence="1">
    <name type="scientific">viral metagenome</name>
    <dbReference type="NCBI Taxonomy" id="1070528"/>
    <lineage>
        <taxon>unclassified sequences</taxon>
        <taxon>metagenomes</taxon>
        <taxon>organismal metagenomes</taxon>
    </lineage>
</organism>
<dbReference type="EMBL" id="MT141348">
    <property type="protein sequence ID" value="QJA58963.1"/>
    <property type="molecule type" value="Genomic_DNA"/>
</dbReference>
<proteinExistence type="predicted"/>
<dbReference type="SUPFAM" id="SSF48239">
    <property type="entry name" value="Terpenoid cyclases/Protein prenyltransferases"/>
    <property type="match status" value="2"/>
</dbReference>